<evidence type="ECO:0000256" key="4">
    <source>
        <dbReference type="ARBA" id="ARBA00022833"/>
    </source>
</evidence>
<evidence type="ECO:0000313" key="9">
    <source>
        <dbReference type="EMBL" id="WNM58357.1"/>
    </source>
</evidence>
<feature type="chain" id="PRO_5041733700" evidence="7">
    <location>
        <begin position="24"/>
        <end position="299"/>
    </location>
</feature>
<dbReference type="AlphaFoldDB" id="A0AA96GC82"/>
<keyword evidence="10" id="KW-1185">Reference proteome</keyword>
<evidence type="ECO:0000256" key="7">
    <source>
        <dbReference type="SAM" id="SignalP"/>
    </source>
</evidence>
<evidence type="ECO:0000256" key="1">
    <source>
        <dbReference type="ARBA" id="ARBA00022670"/>
    </source>
</evidence>
<evidence type="ECO:0000256" key="5">
    <source>
        <dbReference type="ARBA" id="ARBA00023049"/>
    </source>
</evidence>
<dbReference type="KEGG" id="nall:PP769_00935"/>
<evidence type="ECO:0000256" key="2">
    <source>
        <dbReference type="ARBA" id="ARBA00022723"/>
    </source>
</evidence>
<proteinExistence type="inferred from homology"/>
<dbReference type="Pfam" id="PF01435">
    <property type="entry name" value="Peptidase_M48"/>
    <property type="match status" value="1"/>
</dbReference>
<evidence type="ECO:0000256" key="6">
    <source>
        <dbReference type="RuleBase" id="RU003983"/>
    </source>
</evidence>
<protein>
    <submittedName>
        <fullName evidence="9">M48 family metalloprotease</fullName>
        <ecNumber evidence="9">3.4.24.-</ecNumber>
    </submittedName>
</protein>
<evidence type="ECO:0000313" key="10">
    <source>
        <dbReference type="Proteomes" id="UP001302719"/>
    </source>
</evidence>
<keyword evidence="7" id="KW-0732">Signal</keyword>
<feature type="domain" description="Peptidase M48" evidence="8">
    <location>
        <begin position="97"/>
        <end position="274"/>
    </location>
</feature>
<dbReference type="RefSeq" id="WP_312644080.1">
    <property type="nucleotide sequence ID" value="NZ_CP116967.1"/>
</dbReference>
<dbReference type="EC" id="3.4.24.-" evidence="9"/>
<keyword evidence="2" id="KW-0479">Metal-binding</keyword>
<keyword evidence="1 6" id="KW-0645">Protease</keyword>
<gene>
    <name evidence="9" type="ORF">PP769_00935</name>
</gene>
<dbReference type="GO" id="GO:0016020">
    <property type="term" value="C:membrane"/>
    <property type="evidence" value="ECO:0007669"/>
    <property type="project" value="TreeGrafter"/>
</dbReference>
<evidence type="ECO:0000256" key="3">
    <source>
        <dbReference type="ARBA" id="ARBA00022801"/>
    </source>
</evidence>
<dbReference type="InterPro" id="IPR051156">
    <property type="entry name" value="Mito/Outer_Membr_Metalloprot"/>
</dbReference>
<name>A0AA96GC82_9BACT</name>
<organism evidence="9 10">
    <name type="scientific">Candidatus Nitrospira allomarina</name>
    <dbReference type="NCBI Taxonomy" id="3020900"/>
    <lineage>
        <taxon>Bacteria</taxon>
        <taxon>Pseudomonadati</taxon>
        <taxon>Nitrospirota</taxon>
        <taxon>Nitrospiria</taxon>
        <taxon>Nitrospirales</taxon>
        <taxon>Nitrospiraceae</taxon>
        <taxon>Nitrospira</taxon>
    </lineage>
</organism>
<dbReference type="Proteomes" id="UP001302719">
    <property type="component" value="Chromosome"/>
</dbReference>
<dbReference type="GO" id="GO:0046872">
    <property type="term" value="F:metal ion binding"/>
    <property type="evidence" value="ECO:0007669"/>
    <property type="project" value="UniProtKB-KW"/>
</dbReference>
<dbReference type="EMBL" id="CP116967">
    <property type="protein sequence ID" value="WNM58357.1"/>
    <property type="molecule type" value="Genomic_DNA"/>
</dbReference>
<comment type="cofactor">
    <cofactor evidence="6">
        <name>Zn(2+)</name>
        <dbReference type="ChEBI" id="CHEBI:29105"/>
    </cofactor>
    <text evidence="6">Binds 1 zinc ion per subunit.</text>
</comment>
<keyword evidence="3 6" id="KW-0378">Hydrolase</keyword>
<feature type="signal peptide" evidence="7">
    <location>
        <begin position="1"/>
        <end position="23"/>
    </location>
</feature>
<dbReference type="PANTHER" id="PTHR22726">
    <property type="entry name" value="METALLOENDOPEPTIDASE OMA1"/>
    <property type="match status" value="1"/>
</dbReference>
<keyword evidence="4 6" id="KW-0862">Zinc</keyword>
<comment type="similarity">
    <text evidence="6">Belongs to the peptidase M48 family.</text>
</comment>
<reference evidence="9 10" key="1">
    <citation type="submission" date="2023-01" db="EMBL/GenBank/DDBJ databases">
        <title>Cultivation and genomic characterization of new, ubiquitous marine nitrite-oxidizing bacteria from the Nitrospirales.</title>
        <authorList>
            <person name="Mueller A.J."/>
            <person name="Daebeler A."/>
            <person name="Herbold C.W."/>
            <person name="Kirkegaard R.H."/>
            <person name="Daims H."/>
        </authorList>
    </citation>
    <scope>NUCLEOTIDE SEQUENCE [LARGE SCALE GENOMIC DNA]</scope>
    <source>
        <strain evidence="9 10">VA</strain>
    </source>
</reference>
<dbReference type="PROSITE" id="PS51257">
    <property type="entry name" value="PROKAR_LIPOPROTEIN"/>
    <property type="match status" value="1"/>
</dbReference>
<keyword evidence="5 6" id="KW-0482">Metalloprotease</keyword>
<dbReference type="InterPro" id="IPR001915">
    <property type="entry name" value="Peptidase_M48"/>
</dbReference>
<accession>A0AA96GC82</accession>
<evidence type="ECO:0000259" key="8">
    <source>
        <dbReference type="Pfam" id="PF01435"/>
    </source>
</evidence>
<dbReference type="GO" id="GO:0051603">
    <property type="term" value="P:proteolysis involved in protein catabolic process"/>
    <property type="evidence" value="ECO:0007669"/>
    <property type="project" value="TreeGrafter"/>
</dbReference>
<dbReference type="PANTHER" id="PTHR22726:SF1">
    <property type="entry name" value="METALLOENDOPEPTIDASE OMA1, MITOCHONDRIAL"/>
    <property type="match status" value="1"/>
</dbReference>
<dbReference type="GO" id="GO:0004222">
    <property type="term" value="F:metalloendopeptidase activity"/>
    <property type="evidence" value="ECO:0007669"/>
    <property type="project" value="InterPro"/>
</dbReference>
<sequence length="299" mass="32454">MKTGKILASVSILSLLLSSMGCGGSQSGQSSQQTDLIGGLGAALGIKQQKIDLLKKGVGVVQALEPIGEEEEITLGEAVAVEAFSRFGGEYSNPAWTRYINLVGKTVAEVSDRPTLNYHFAILNSQEQNAFAAPGGYIFITVGLLKTLTNEAELAGVLAHEIAHVTQKHMLDAIRRGALMGSVSELTLTAMKQDPAMFSSVIDEMTDLLFTKGLDKDKEFEADVVGVEYAYRAGYNPQGLENYLQTLAKEEGHVESKFFTTHPSTSLRISKIDTLLEDYSDIKNLPFLAERFHQYVKAG</sequence>
<dbReference type="Gene3D" id="3.30.2010.10">
    <property type="entry name" value="Metalloproteases ('zincins'), catalytic domain"/>
    <property type="match status" value="1"/>
</dbReference>